<name>A0A9R1CA80_9BACT</name>
<dbReference type="InterPro" id="IPR047629">
    <property type="entry name" value="IS1182_transpos"/>
</dbReference>
<dbReference type="Pfam" id="PF13751">
    <property type="entry name" value="DDE_Tnp_1_6"/>
    <property type="match status" value="1"/>
</dbReference>
<dbReference type="InterPro" id="IPR008490">
    <property type="entry name" value="Transposase_InsH_N"/>
</dbReference>
<dbReference type="Pfam" id="PF05598">
    <property type="entry name" value="DUF772"/>
    <property type="match status" value="1"/>
</dbReference>
<dbReference type="AlphaFoldDB" id="A0A9R1CA80"/>
<comment type="caution">
    <text evidence="4">The sequence shown here is derived from an EMBL/GenBank/DDBJ whole genome shotgun (WGS) entry which is preliminary data.</text>
</comment>
<dbReference type="NCBIfam" id="NF033551">
    <property type="entry name" value="transpos_IS1182"/>
    <property type="match status" value="1"/>
</dbReference>
<keyword evidence="5" id="KW-1185">Reference proteome</keyword>
<dbReference type="Proteomes" id="UP000825483">
    <property type="component" value="Unassembled WGS sequence"/>
</dbReference>
<evidence type="ECO:0000313" key="4">
    <source>
        <dbReference type="EMBL" id="GJG58874.1"/>
    </source>
</evidence>
<dbReference type="InterPro" id="IPR025668">
    <property type="entry name" value="Tnp_DDE_dom"/>
</dbReference>
<evidence type="ECO:0008006" key="6">
    <source>
        <dbReference type="Google" id="ProtNLM"/>
    </source>
</evidence>
<feature type="domain" description="Transposase DDE" evidence="2">
    <location>
        <begin position="344"/>
        <end position="468"/>
    </location>
</feature>
<evidence type="ECO:0000313" key="5">
    <source>
        <dbReference type="Proteomes" id="UP000825483"/>
    </source>
</evidence>
<dbReference type="PANTHER" id="PTHR33408:SF2">
    <property type="entry name" value="TRANSPOSASE DDE DOMAIN-CONTAINING PROTEIN"/>
    <property type="match status" value="1"/>
</dbReference>
<evidence type="ECO:0000259" key="1">
    <source>
        <dbReference type="Pfam" id="PF05598"/>
    </source>
</evidence>
<evidence type="ECO:0000313" key="3">
    <source>
        <dbReference type="EMBL" id="GJG57206.1"/>
    </source>
</evidence>
<reference evidence="4" key="1">
    <citation type="journal article" date="2022" name="Int. J. Syst. Evol. Microbiol.">
        <title>Prevotella lacticifex sp. nov., isolated from the rumen of cows.</title>
        <authorList>
            <person name="Shinkai T."/>
            <person name="Ikeyama N."/>
            <person name="Kumagai M."/>
            <person name="Ohmori H."/>
            <person name="Sakamoto M."/>
            <person name="Ohkuma M."/>
            <person name="Mitsumori M."/>
        </authorList>
    </citation>
    <scope>NUCLEOTIDE SEQUENCE</scope>
    <source>
        <strain evidence="4">R5076</strain>
    </source>
</reference>
<sequence length="476" mass="54773">MPKTHKLRILKDKIDFNFVREEVEKKYNVKMGRAAEDPVRMFKYLFLKCLYGMSDRGLIERCMSDMAFKYFLDLAPEDPVIDPSLLSVFRRQRLADSNLLDFLITKSVALAVDLGVIKSRTLIVDATHTCSTYNPFAPVEILQLRSRKLRASIYDNTKEPDTYRKMFPEKPSGKNLEAEMAYSRELISIIREKKIMSDIPIVVENVNLLEETIEDIEDHFTTSVKDNDARVGHKSEDSFFGYKTEIMTTPELIITAANITTGEKADGKELRTLVQKSKNNLGATEEDKKVDDVLGDGAYGGDNNLKLAKEEKFTLYARPNPMLYKSNENKDDGFELNKDAGMYTCPAGHLAVGKSIIRYKKKGKGNDRLQFRFDPDKCECCKLKDKCLKQGSKTRYYSIPIKTPEQEEQMKFCKTPEFRERIKERFKVEQVNAILKNVYGYRKTLSYGIYSMKIQGAMTIFAYNLMRILKLTRKNG</sequence>
<accession>A0A9R1CA80</accession>
<evidence type="ECO:0000259" key="2">
    <source>
        <dbReference type="Pfam" id="PF13751"/>
    </source>
</evidence>
<dbReference type="EMBL" id="BPUB01000001">
    <property type="protein sequence ID" value="GJG57206.1"/>
    <property type="molecule type" value="Genomic_DNA"/>
</dbReference>
<gene>
    <name evidence="3" type="ORF">PRLR5076_00570</name>
    <name evidence="4" type="ORF">PRLR5076_17250</name>
</gene>
<protein>
    <recommendedName>
        <fullName evidence="6">Transposase, IS4 family</fullName>
    </recommendedName>
</protein>
<proteinExistence type="predicted"/>
<dbReference type="PANTHER" id="PTHR33408">
    <property type="entry name" value="TRANSPOSASE"/>
    <property type="match status" value="1"/>
</dbReference>
<organism evidence="4 5">
    <name type="scientific">Prevotella lacticifex</name>
    <dbReference type="NCBI Taxonomy" id="2854755"/>
    <lineage>
        <taxon>Bacteria</taxon>
        <taxon>Pseudomonadati</taxon>
        <taxon>Bacteroidota</taxon>
        <taxon>Bacteroidia</taxon>
        <taxon>Bacteroidales</taxon>
        <taxon>Prevotellaceae</taxon>
        <taxon>Prevotella</taxon>
    </lineage>
</organism>
<dbReference type="EMBL" id="BPUB01000002">
    <property type="protein sequence ID" value="GJG58874.1"/>
    <property type="molecule type" value="Genomic_DNA"/>
</dbReference>
<feature type="domain" description="Transposase InsH N-terminal" evidence="1">
    <location>
        <begin position="2"/>
        <end position="91"/>
    </location>
</feature>